<accession>A0A060BJ77</accession>
<evidence type="ECO:0000256" key="1">
    <source>
        <dbReference type="ARBA" id="ARBA00008779"/>
    </source>
</evidence>
<comment type="similarity">
    <text evidence="1">Belongs to the sulfatase family.</text>
</comment>
<dbReference type="InterPro" id="IPR050738">
    <property type="entry name" value="Sulfatase"/>
</dbReference>
<sequence length="127" mass="14056">MPFFCYLAFNAVHTPLEIVEHWADPFRQQGLPEVWCRLYGMLQNLDENIGKVSACLEELRLTENTIVLFTADHGPCGSASHQGESVSMPVCAGSKGQFYQGGVRVPCFLVVAVALAKSRREPAEQSR</sequence>
<organism evidence="4">
    <name type="scientific">uncultured Flavobacteriales bacterium</name>
    <dbReference type="NCBI Taxonomy" id="213322"/>
    <lineage>
        <taxon>Bacteria</taxon>
        <taxon>Pseudomonadati</taxon>
        <taxon>Bacteroidota</taxon>
        <taxon>Flavobacteriia</taxon>
        <taxon>Flavobacteriales</taxon>
        <taxon>environmental samples</taxon>
    </lineage>
</organism>
<proteinExistence type="inferred from homology"/>
<keyword evidence="2" id="KW-0378">Hydrolase</keyword>
<dbReference type="AlphaFoldDB" id="A0A060BJ77"/>
<protein>
    <submittedName>
        <fullName evidence="4">Sulfatase</fullName>
    </submittedName>
</protein>
<dbReference type="GO" id="GO:0004065">
    <property type="term" value="F:arylsulfatase activity"/>
    <property type="evidence" value="ECO:0007669"/>
    <property type="project" value="TreeGrafter"/>
</dbReference>
<feature type="domain" description="Sulfatase N-terminal" evidence="3">
    <location>
        <begin position="2"/>
        <end position="117"/>
    </location>
</feature>
<dbReference type="EMBL" id="KF116918">
    <property type="protein sequence ID" value="AIA84168.1"/>
    <property type="molecule type" value="Genomic_DNA"/>
</dbReference>
<dbReference type="InterPro" id="IPR000917">
    <property type="entry name" value="Sulfatase_N"/>
</dbReference>
<dbReference type="InterPro" id="IPR017850">
    <property type="entry name" value="Alkaline_phosphatase_core_sf"/>
</dbReference>
<dbReference type="PANTHER" id="PTHR42693:SF53">
    <property type="entry name" value="ENDO-4-O-SULFATASE"/>
    <property type="match status" value="1"/>
</dbReference>
<name>A0A060BJ77_9FLAO</name>
<dbReference type="SUPFAM" id="SSF53649">
    <property type="entry name" value="Alkaline phosphatase-like"/>
    <property type="match status" value="1"/>
</dbReference>
<evidence type="ECO:0000259" key="3">
    <source>
        <dbReference type="Pfam" id="PF00884"/>
    </source>
</evidence>
<evidence type="ECO:0000313" key="4">
    <source>
        <dbReference type="EMBL" id="AIA84168.1"/>
    </source>
</evidence>
<reference evidence="4" key="1">
    <citation type="journal article" date="2013" name="Environ. Microbiol.">
        <title>Seasonally variable intestinal metagenomes of the red palm weevil (Rhynchophorus ferrugineus).</title>
        <authorList>
            <person name="Jia S."/>
            <person name="Zhang X."/>
            <person name="Zhang G."/>
            <person name="Yin A."/>
            <person name="Zhang S."/>
            <person name="Li F."/>
            <person name="Wang L."/>
            <person name="Zhao D."/>
            <person name="Yun Q."/>
            <person name="Tala"/>
            <person name="Wang J."/>
            <person name="Sun G."/>
            <person name="Baabdullah M."/>
            <person name="Yu X."/>
            <person name="Hu S."/>
            <person name="Al-Mssallem I.S."/>
            <person name="Yu J."/>
        </authorList>
    </citation>
    <scope>NUCLEOTIDE SEQUENCE</scope>
</reference>
<dbReference type="Pfam" id="PF00884">
    <property type="entry name" value="Sulfatase"/>
    <property type="match status" value="1"/>
</dbReference>
<evidence type="ECO:0000256" key="2">
    <source>
        <dbReference type="ARBA" id="ARBA00022801"/>
    </source>
</evidence>
<dbReference type="PANTHER" id="PTHR42693">
    <property type="entry name" value="ARYLSULFATASE FAMILY MEMBER"/>
    <property type="match status" value="1"/>
</dbReference>
<dbReference type="Gene3D" id="3.40.720.10">
    <property type="entry name" value="Alkaline Phosphatase, subunit A"/>
    <property type="match status" value="1"/>
</dbReference>